<accession>A0A1R3KK55</accession>
<dbReference type="AlphaFoldDB" id="A0A1R3KK55"/>
<evidence type="ECO:0000313" key="2">
    <source>
        <dbReference type="Proteomes" id="UP000187203"/>
    </source>
</evidence>
<organism evidence="1 2">
    <name type="scientific">Corchorus olitorius</name>
    <dbReference type="NCBI Taxonomy" id="93759"/>
    <lineage>
        <taxon>Eukaryota</taxon>
        <taxon>Viridiplantae</taxon>
        <taxon>Streptophyta</taxon>
        <taxon>Embryophyta</taxon>
        <taxon>Tracheophyta</taxon>
        <taxon>Spermatophyta</taxon>
        <taxon>Magnoliopsida</taxon>
        <taxon>eudicotyledons</taxon>
        <taxon>Gunneridae</taxon>
        <taxon>Pentapetalae</taxon>
        <taxon>rosids</taxon>
        <taxon>malvids</taxon>
        <taxon>Malvales</taxon>
        <taxon>Malvaceae</taxon>
        <taxon>Grewioideae</taxon>
        <taxon>Apeibeae</taxon>
        <taxon>Corchorus</taxon>
    </lineage>
</organism>
<evidence type="ECO:0000313" key="1">
    <source>
        <dbReference type="EMBL" id="OMP07368.1"/>
    </source>
</evidence>
<reference evidence="2" key="1">
    <citation type="submission" date="2013-09" db="EMBL/GenBank/DDBJ databases">
        <title>Corchorus olitorius genome sequencing.</title>
        <authorList>
            <person name="Alam M."/>
            <person name="Haque M.S."/>
            <person name="Islam M.S."/>
            <person name="Emdad E.M."/>
            <person name="Islam M.M."/>
            <person name="Ahmed B."/>
            <person name="Halim A."/>
            <person name="Hossen Q.M.M."/>
            <person name="Hossain M.Z."/>
            <person name="Ahmed R."/>
            <person name="Khan M.M."/>
            <person name="Islam R."/>
            <person name="Rashid M.M."/>
            <person name="Khan S.A."/>
            <person name="Rahman M.S."/>
            <person name="Alam M."/>
            <person name="Yahiya A.S."/>
            <person name="Khan M.S."/>
            <person name="Azam M.S."/>
            <person name="Haque T."/>
            <person name="Lashkar M.Z.H."/>
            <person name="Akhand A.I."/>
            <person name="Morshed G."/>
            <person name="Roy S."/>
            <person name="Uddin K.S."/>
            <person name="Rabeya T."/>
            <person name="Hossain A.S."/>
            <person name="Chowdhury A."/>
            <person name="Snigdha A.R."/>
            <person name="Mortoza M.S."/>
            <person name="Matin S.A."/>
            <person name="Hoque S.M.E."/>
            <person name="Islam M.K."/>
            <person name="Roy D.K."/>
            <person name="Haider R."/>
            <person name="Moosa M.M."/>
            <person name="Elias S.M."/>
            <person name="Hasan A.M."/>
            <person name="Jahan S."/>
            <person name="Shafiuddin M."/>
            <person name="Mahmood N."/>
            <person name="Shommy N.S."/>
        </authorList>
    </citation>
    <scope>NUCLEOTIDE SEQUENCE [LARGE SCALE GENOMIC DNA]</scope>
    <source>
        <strain evidence="2">cv. O-4</strain>
    </source>
</reference>
<dbReference type="Proteomes" id="UP000187203">
    <property type="component" value="Unassembled WGS sequence"/>
</dbReference>
<protein>
    <submittedName>
        <fullName evidence="1">Uncharacterized protein</fullName>
    </submittedName>
</protein>
<comment type="caution">
    <text evidence="1">The sequence shown here is derived from an EMBL/GenBank/DDBJ whole genome shotgun (WGS) entry which is preliminary data.</text>
</comment>
<gene>
    <name evidence="1" type="ORF">COLO4_07400</name>
</gene>
<proteinExistence type="predicted"/>
<name>A0A1R3KK55_9ROSI</name>
<dbReference type="EMBL" id="AWUE01013273">
    <property type="protein sequence ID" value="OMP07368.1"/>
    <property type="molecule type" value="Genomic_DNA"/>
</dbReference>
<keyword evidence="2" id="KW-1185">Reference proteome</keyword>
<sequence>MSKEREERLDRVFFFLQRKFETPPRAKCLNLLARKRDKDPVGSEASHEVIIRVKKIVSWQG</sequence>